<sequence length="210" mass="24953">MSHRIHFLIFTGLLLMFCSCRKENRFEWQVNQRHMEVSLNKESDSLYVIHLNTDQPSHSVWKLPYPVYQFDYGDVTGDRMPEIIVGVIKPTRFDPKPDKRLFIYRIADEAYIRPLWLGSRVAQPLEDFRVIREHTPVLIRTVERERSGKFLIAEYAWRGFGLDFKEYLKRETEEKEHAGLSVQVRMPSSDTIRMSFRKKNILKVSLFSIV</sequence>
<name>A0A1G8A2H5_BACOV</name>
<evidence type="ECO:0000313" key="1">
    <source>
        <dbReference type="EMBL" id="SDH15037.1"/>
    </source>
</evidence>
<dbReference type="Proteomes" id="UP000181870">
    <property type="component" value="Unassembled WGS sequence"/>
</dbReference>
<organism evidence="1 2">
    <name type="scientific">Bacteroides ovatus</name>
    <dbReference type="NCBI Taxonomy" id="28116"/>
    <lineage>
        <taxon>Bacteria</taxon>
        <taxon>Pseudomonadati</taxon>
        <taxon>Bacteroidota</taxon>
        <taxon>Bacteroidia</taxon>
        <taxon>Bacteroidales</taxon>
        <taxon>Bacteroidaceae</taxon>
        <taxon>Bacteroides</taxon>
    </lineage>
</organism>
<gene>
    <name evidence="1" type="ORF">SAMN05192582_100218</name>
</gene>
<dbReference type="PROSITE" id="PS51257">
    <property type="entry name" value="PROKAR_LIPOPROTEIN"/>
    <property type="match status" value="1"/>
</dbReference>
<protein>
    <recommendedName>
        <fullName evidence="3">Nuclear receptor-binding factor 2</fullName>
    </recommendedName>
</protein>
<reference evidence="1 2" key="1">
    <citation type="submission" date="2016-10" db="EMBL/GenBank/DDBJ databases">
        <authorList>
            <person name="de Groot N.N."/>
        </authorList>
    </citation>
    <scope>NUCLEOTIDE SEQUENCE [LARGE SCALE GENOMIC DNA]</scope>
    <source>
        <strain evidence="1 2">NLAE-zl-C57</strain>
    </source>
</reference>
<dbReference type="EMBL" id="FNDO01000002">
    <property type="protein sequence ID" value="SDH15037.1"/>
    <property type="molecule type" value="Genomic_DNA"/>
</dbReference>
<evidence type="ECO:0008006" key="3">
    <source>
        <dbReference type="Google" id="ProtNLM"/>
    </source>
</evidence>
<accession>A0A1G8A2H5</accession>
<dbReference type="RefSeq" id="WP_141561015.1">
    <property type="nucleotide sequence ID" value="NZ_FNDO01000002.1"/>
</dbReference>
<dbReference type="AlphaFoldDB" id="A0A1G8A2H5"/>
<evidence type="ECO:0000313" key="2">
    <source>
        <dbReference type="Proteomes" id="UP000181870"/>
    </source>
</evidence>
<proteinExistence type="predicted"/>